<dbReference type="AlphaFoldDB" id="A0A392PWK9"/>
<reference evidence="2 3" key="1">
    <citation type="journal article" date="2018" name="Front. Plant Sci.">
        <title>Red Clover (Trifolium pratense) and Zigzag Clover (T. medium) - A Picture of Genomic Similarities and Differences.</title>
        <authorList>
            <person name="Dluhosova J."/>
            <person name="Istvanek J."/>
            <person name="Nedelnik J."/>
            <person name="Repkova J."/>
        </authorList>
    </citation>
    <scope>NUCLEOTIDE SEQUENCE [LARGE SCALE GENOMIC DNA]</scope>
    <source>
        <strain evidence="3">cv. 10/8</strain>
        <tissue evidence="2">Leaf</tissue>
    </source>
</reference>
<dbReference type="Proteomes" id="UP000265520">
    <property type="component" value="Unassembled WGS sequence"/>
</dbReference>
<evidence type="ECO:0000256" key="1">
    <source>
        <dbReference type="SAM" id="MobiDB-lite"/>
    </source>
</evidence>
<feature type="compositionally biased region" description="Low complexity" evidence="1">
    <location>
        <begin position="20"/>
        <end position="29"/>
    </location>
</feature>
<organism evidence="2 3">
    <name type="scientific">Trifolium medium</name>
    <dbReference type="NCBI Taxonomy" id="97028"/>
    <lineage>
        <taxon>Eukaryota</taxon>
        <taxon>Viridiplantae</taxon>
        <taxon>Streptophyta</taxon>
        <taxon>Embryophyta</taxon>
        <taxon>Tracheophyta</taxon>
        <taxon>Spermatophyta</taxon>
        <taxon>Magnoliopsida</taxon>
        <taxon>eudicotyledons</taxon>
        <taxon>Gunneridae</taxon>
        <taxon>Pentapetalae</taxon>
        <taxon>rosids</taxon>
        <taxon>fabids</taxon>
        <taxon>Fabales</taxon>
        <taxon>Fabaceae</taxon>
        <taxon>Papilionoideae</taxon>
        <taxon>50 kb inversion clade</taxon>
        <taxon>NPAAA clade</taxon>
        <taxon>Hologalegina</taxon>
        <taxon>IRL clade</taxon>
        <taxon>Trifolieae</taxon>
        <taxon>Trifolium</taxon>
    </lineage>
</organism>
<feature type="non-terminal residue" evidence="2">
    <location>
        <position position="1"/>
    </location>
</feature>
<protein>
    <submittedName>
        <fullName evidence="2">Phosphatidylinositol/phosphatidylcholine transfer protein SFH8-like</fullName>
    </submittedName>
</protein>
<evidence type="ECO:0000313" key="3">
    <source>
        <dbReference type="Proteomes" id="UP000265520"/>
    </source>
</evidence>
<dbReference type="EMBL" id="LXQA010099860">
    <property type="protein sequence ID" value="MCI16204.1"/>
    <property type="molecule type" value="Genomic_DNA"/>
</dbReference>
<keyword evidence="3" id="KW-1185">Reference proteome</keyword>
<name>A0A392PWK9_9FABA</name>
<feature type="compositionally biased region" description="Polar residues" evidence="1">
    <location>
        <begin position="38"/>
        <end position="48"/>
    </location>
</feature>
<comment type="caution">
    <text evidence="2">The sequence shown here is derived from an EMBL/GenBank/DDBJ whole genome shotgun (WGS) entry which is preliminary data.</text>
</comment>
<sequence length="106" mass="11523">SNDEGTVIQCDKASYPMIRSSDTSTGESGSEVEDITSPKASGNYTNPRLTPVHEEARLAGRAGLSAGFPEYDEYVPMVDKTVDVAWKEKQVTTQNSHSTTGWTLHT</sequence>
<feature type="region of interest" description="Disordered" evidence="1">
    <location>
        <begin position="1"/>
        <end position="48"/>
    </location>
</feature>
<evidence type="ECO:0000313" key="2">
    <source>
        <dbReference type="EMBL" id="MCI16204.1"/>
    </source>
</evidence>
<proteinExistence type="predicted"/>
<accession>A0A392PWK9</accession>